<comment type="caution">
    <text evidence="2">The sequence shown here is derived from an EMBL/GenBank/DDBJ whole genome shotgun (WGS) entry which is preliminary data.</text>
</comment>
<evidence type="ECO:0000313" key="3">
    <source>
        <dbReference type="Proteomes" id="UP000652219"/>
    </source>
</evidence>
<reference evidence="2 3" key="1">
    <citation type="journal article" date="2020" name="Phytopathology">
        <title>Genome Sequence Resources of Colletotrichum truncatum, C. plurivorum, C. musicola, and C. sojae: Four Species Pathogenic to Soybean (Glycine max).</title>
        <authorList>
            <person name="Rogerio F."/>
            <person name="Boufleur T.R."/>
            <person name="Ciampi-Guillardi M."/>
            <person name="Sukno S.A."/>
            <person name="Thon M.R."/>
            <person name="Massola Junior N.S."/>
            <person name="Baroncelli R."/>
        </authorList>
    </citation>
    <scope>NUCLEOTIDE SEQUENCE [LARGE SCALE GENOMIC DNA]</scope>
    <source>
        <strain evidence="2 3">LFN0009</strain>
    </source>
</reference>
<name>A0A8H6IL32_9PEZI</name>
<sequence length="203" mass="23145">MPTRVLRVGKKNDKKVYLLETTPADNDEWIALSHQWGTGQQFRTTKDNRNDYMDGIEFTSLPDTFKHAVEVTRALGRPYLWIDSLCIVQGPGGDFNQEAKRMEQVFSGAYCVLASSRSPGHFAGFLQPRKQRDAVTLQQEGNLASFYICEAIDDFNIHVINGSLNSRGWVLQEHALARRTVYFTDYQTYFECGDGVRCETMTK</sequence>
<organism evidence="2 3">
    <name type="scientific">Colletotrichum sojae</name>
    <dbReference type="NCBI Taxonomy" id="2175907"/>
    <lineage>
        <taxon>Eukaryota</taxon>
        <taxon>Fungi</taxon>
        <taxon>Dikarya</taxon>
        <taxon>Ascomycota</taxon>
        <taxon>Pezizomycotina</taxon>
        <taxon>Sordariomycetes</taxon>
        <taxon>Hypocreomycetidae</taxon>
        <taxon>Glomerellales</taxon>
        <taxon>Glomerellaceae</taxon>
        <taxon>Colletotrichum</taxon>
        <taxon>Colletotrichum orchidearum species complex</taxon>
    </lineage>
</organism>
<dbReference type="Pfam" id="PF06985">
    <property type="entry name" value="HET"/>
    <property type="match status" value="1"/>
</dbReference>
<feature type="domain" description="Heterokaryon incompatibility" evidence="1">
    <location>
        <begin position="29"/>
        <end position="173"/>
    </location>
</feature>
<accession>A0A8H6IL32</accession>
<keyword evidence="3" id="KW-1185">Reference proteome</keyword>
<evidence type="ECO:0000259" key="1">
    <source>
        <dbReference type="Pfam" id="PF06985"/>
    </source>
</evidence>
<protein>
    <recommendedName>
        <fullName evidence="1">Heterokaryon incompatibility domain-containing protein</fullName>
    </recommendedName>
</protein>
<dbReference type="EMBL" id="WIGN01000838">
    <property type="protein sequence ID" value="KAF6783206.1"/>
    <property type="molecule type" value="Genomic_DNA"/>
</dbReference>
<proteinExistence type="predicted"/>
<gene>
    <name evidence="2" type="ORF">CSOJ01_15926</name>
</gene>
<dbReference type="PANTHER" id="PTHR33112">
    <property type="entry name" value="DOMAIN PROTEIN, PUTATIVE-RELATED"/>
    <property type="match status" value="1"/>
</dbReference>
<evidence type="ECO:0000313" key="2">
    <source>
        <dbReference type="EMBL" id="KAF6783206.1"/>
    </source>
</evidence>
<dbReference type="InterPro" id="IPR010730">
    <property type="entry name" value="HET"/>
</dbReference>
<dbReference type="Proteomes" id="UP000652219">
    <property type="component" value="Unassembled WGS sequence"/>
</dbReference>
<dbReference type="AlphaFoldDB" id="A0A8H6IL32"/>
<dbReference type="PANTHER" id="PTHR33112:SF10">
    <property type="entry name" value="TOL"/>
    <property type="match status" value="1"/>
</dbReference>